<feature type="compositionally biased region" description="Polar residues" evidence="2">
    <location>
        <begin position="22"/>
        <end position="47"/>
    </location>
</feature>
<dbReference type="GO" id="GO:0003676">
    <property type="term" value="F:nucleic acid binding"/>
    <property type="evidence" value="ECO:0007669"/>
    <property type="project" value="InterPro"/>
</dbReference>
<feature type="compositionally biased region" description="Basic and acidic residues" evidence="2">
    <location>
        <begin position="481"/>
        <end position="492"/>
    </location>
</feature>
<sequence length="761" mass="88451">MSSKAANKTSRSTRSMTRTRNETQPGSGLSTEQSIVNDTYLPNNPTDEPSIKKKARVTLHQDEDTNFECNSSGAETVSPANNNGNKNNNNNIEATNEYDQRLPPEPTLASISQDAQNLNASIHNPHMIVDLQSETPINNQHNNRTTPPEPQDQQIIPSMETTQTLQIEHISLDDPKKETLLIYYSFLIKEEFGNRSISQISEIITEICGSLPGFLKIENSKEKFNHVEIIKISFVNETSRNSLSNVTNKRYNITFHNYDKTSLETQTNHYNKQKEERTIKVVEVPRSFSVKNIKDIFTTYGKIRNIFRVDKSTNNQRQAPSGQNRRPSQYNTFFIEYQNKEPAQKFFKEAIWTVKIDRYLVKILPSNPEDIEYKNRTLFRYKITGLYKDTNFYDLEPIINKIKGKTCTLPEPNPRQITRTAYVNVHSEDYEKKIRVVNFNKDRQIYITPIETPTCTICGHYEHDFTNCTNKEKLETFLRNPKDAKISPDENNKSSIPYQAKRGRNYSFNNDHQINKPPKNVSYNHNTNNNNSRRQRSSSRSRRNLTNDIYHWDVNNVDNTVNNNKILQLEKNLSHLTSRVNEIKLTQQQLEQTITTISQQYREVTEKIKEIQTTLESINRIDQTQNTILQMVKEIKDQRSIPQRNSRSPSPRFSPNNSRRKSTDRTHITIPTQRSKHYQDRSPTYHNINEQQSDYTSDYQEYQAQQTDTSSQQEYFPPHNEDTEEIEIRTVTAHSETTGQPAFNLSNLIPTSWGVYPNKGQ</sequence>
<accession>A0A8H3R3M6</accession>
<evidence type="ECO:0000256" key="1">
    <source>
        <dbReference type="SAM" id="Coils"/>
    </source>
</evidence>
<name>A0A8H3R3M6_9GLOM</name>
<dbReference type="InterPro" id="IPR035979">
    <property type="entry name" value="RBD_domain_sf"/>
</dbReference>
<feature type="compositionally biased region" description="Basic residues" evidence="2">
    <location>
        <begin position="533"/>
        <end position="543"/>
    </location>
</feature>
<dbReference type="Proteomes" id="UP000615446">
    <property type="component" value="Unassembled WGS sequence"/>
</dbReference>
<feature type="compositionally biased region" description="Polar residues" evidence="2">
    <location>
        <begin position="67"/>
        <end position="80"/>
    </location>
</feature>
<evidence type="ECO:0008006" key="5">
    <source>
        <dbReference type="Google" id="ProtNLM"/>
    </source>
</evidence>
<organism evidence="3 4">
    <name type="scientific">Rhizophagus clarus</name>
    <dbReference type="NCBI Taxonomy" id="94130"/>
    <lineage>
        <taxon>Eukaryota</taxon>
        <taxon>Fungi</taxon>
        <taxon>Fungi incertae sedis</taxon>
        <taxon>Mucoromycota</taxon>
        <taxon>Glomeromycotina</taxon>
        <taxon>Glomeromycetes</taxon>
        <taxon>Glomerales</taxon>
        <taxon>Glomeraceae</taxon>
        <taxon>Rhizophagus</taxon>
    </lineage>
</organism>
<protein>
    <recommendedName>
        <fullName evidence="5">RRM domain-containing protein</fullName>
    </recommendedName>
</protein>
<feature type="region of interest" description="Disordered" evidence="2">
    <location>
        <begin position="697"/>
        <end position="718"/>
    </location>
</feature>
<reference evidence="3" key="1">
    <citation type="submission" date="2019-10" db="EMBL/GenBank/DDBJ databases">
        <title>Conservation and host-specific expression of non-tandemly repeated heterogenous ribosome RNA gene in arbuscular mycorrhizal fungi.</title>
        <authorList>
            <person name="Maeda T."/>
            <person name="Kobayashi Y."/>
            <person name="Nakagawa T."/>
            <person name="Ezawa T."/>
            <person name="Yamaguchi K."/>
            <person name="Bino T."/>
            <person name="Nishimoto Y."/>
            <person name="Shigenobu S."/>
            <person name="Kawaguchi M."/>
        </authorList>
    </citation>
    <scope>NUCLEOTIDE SEQUENCE</scope>
    <source>
        <strain evidence="3">HR1</strain>
    </source>
</reference>
<dbReference type="Gene3D" id="3.30.70.330">
    <property type="match status" value="1"/>
</dbReference>
<feature type="compositionally biased region" description="Low complexity" evidence="2">
    <location>
        <begin position="640"/>
        <end position="657"/>
    </location>
</feature>
<evidence type="ECO:0000313" key="3">
    <source>
        <dbReference type="EMBL" id="GET02157.1"/>
    </source>
</evidence>
<evidence type="ECO:0000313" key="4">
    <source>
        <dbReference type="Proteomes" id="UP000615446"/>
    </source>
</evidence>
<dbReference type="AlphaFoldDB" id="A0A8H3R3M6"/>
<feature type="compositionally biased region" description="Low complexity" evidence="2">
    <location>
        <begin position="9"/>
        <end position="18"/>
    </location>
</feature>
<feature type="region of interest" description="Disordered" evidence="2">
    <location>
        <begin position="1"/>
        <end position="52"/>
    </location>
</feature>
<feature type="compositionally biased region" description="Low complexity" evidence="2">
    <location>
        <begin position="520"/>
        <end position="532"/>
    </location>
</feature>
<dbReference type="InterPro" id="IPR012677">
    <property type="entry name" value="Nucleotide-bd_a/b_plait_sf"/>
</dbReference>
<dbReference type="SUPFAM" id="SSF54928">
    <property type="entry name" value="RNA-binding domain, RBD"/>
    <property type="match status" value="1"/>
</dbReference>
<gene>
    <name evidence="3" type="ORF">RCL2_002853300</name>
</gene>
<dbReference type="OrthoDB" id="2360898at2759"/>
<evidence type="ECO:0000256" key="2">
    <source>
        <dbReference type="SAM" id="MobiDB-lite"/>
    </source>
</evidence>
<comment type="caution">
    <text evidence="3">The sequence shown here is derived from an EMBL/GenBank/DDBJ whole genome shotgun (WGS) entry which is preliminary data.</text>
</comment>
<feature type="region of interest" description="Disordered" evidence="2">
    <location>
        <begin position="64"/>
        <end position="92"/>
    </location>
</feature>
<proteinExistence type="predicted"/>
<keyword evidence="1" id="KW-0175">Coiled coil</keyword>
<feature type="region of interest" description="Disordered" evidence="2">
    <location>
        <begin position="634"/>
        <end position="683"/>
    </location>
</feature>
<feature type="compositionally biased region" description="Low complexity" evidence="2">
    <location>
        <begin position="81"/>
        <end position="91"/>
    </location>
</feature>
<feature type="region of interest" description="Disordered" evidence="2">
    <location>
        <begin position="481"/>
        <end position="544"/>
    </location>
</feature>
<dbReference type="EMBL" id="BLAL01000304">
    <property type="protein sequence ID" value="GET02157.1"/>
    <property type="molecule type" value="Genomic_DNA"/>
</dbReference>
<feature type="coiled-coil region" evidence="1">
    <location>
        <begin position="566"/>
        <end position="621"/>
    </location>
</feature>
<feature type="compositionally biased region" description="Polar residues" evidence="2">
    <location>
        <begin position="697"/>
        <end position="714"/>
    </location>
</feature>